<protein>
    <recommendedName>
        <fullName evidence="2">SET domain-containing protein</fullName>
    </recommendedName>
</protein>
<dbReference type="InterPro" id="IPR050869">
    <property type="entry name" value="H3K4_H4K5_MeTrfase"/>
</dbReference>
<proteinExistence type="predicted"/>
<dbReference type="PANTHER" id="PTHR12197:SF251">
    <property type="entry name" value="EG:BACR7C10.4 PROTEIN"/>
    <property type="match status" value="1"/>
</dbReference>
<dbReference type="GO" id="GO:0005634">
    <property type="term" value="C:nucleus"/>
    <property type="evidence" value="ECO:0007669"/>
    <property type="project" value="TreeGrafter"/>
</dbReference>
<sequence length="508" mass="52597">MRAVDADAGVVKVCQADGATAWMRLEDFAFASPRPPSHTGTPRAEVTKLGGSHGRGLVLRGGDAARGDLVFEDTAAGAVVATAHWGRVCHCCYRRVAPKPTRCDDCGAAYCNAACRDAHAAAAHDNMCARVGMLREVAAQLPFAVDVDAAHLTLALSLSRRPRGGGQGMDALKPMLAHRAAVGAEAWRAALALGSVLRGIAADDAAPRPAAVTEDEALAEAYLKVRFNAQPFGAAGDISDDAGAPGLAIFSRGYAVNHACAPKVVASTSIEQTPAGPRPRLELRAAVPVLCSGDEVTMSYIADLMTTVEERRRLLRDAFAFTCDCARCAAEAAAPVTPDEAAFEAHVRSAAAQRDTTALLRLAVAWRGKPSPTPNFTPNPGRARRLSACHDAASQALLLTTATGGNAALKAEALAALLGCLRAGAALWPSRRAVALLLSLDAAGCDESSAWFLPNMVCAGSGGGPAPNPNPKSHANPNPCLTVAGYSMAATCLGEAHPVTRRWRLGLG</sequence>
<gene>
    <name evidence="1" type="ORF">PPAR1163_LOCUS11948</name>
</gene>
<name>A0A7S1U356_9STRA</name>
<organism evidence="1">
    <name type="scientific">Phaeomonas parva</name>
    <dbReference type="NCBI Taxonomy" id="124430"/>
    <lineage>
        <taxon>Eukaryota</taxon>
        <taxon>Sar</taxon>
        <taxon>Stramenopiles</taxon>
        <taxon>Ochrophyta</taxon>
        <taxon>Pinguiophyceae</taxon>
        <taxon>Pinguiochrysidales</taxon>
        <taxon>Pinguiochrysidaceae</taxon>
        <taxon>Phaeomonas</taxon>
    </lineage>
</organism>
<accession>A0A7S1U356</accession>
<dbReference type="Gene3D" id="2.170.270.10">
    <property type="entry name" value="SET domain"/>
    <property type="match status" value="1"/>
</dbReference>
<evidence type="ECO:0000313" key="1">
    <source>
        <dbReference type="EMBL" id="CAD9253581.1"/>
    </source>
</evidence>
<dbReference type="AlphaFoldDB" id="A0A7S1U356"/>
<reference evidence="1" key="1">
    <citation type="submission" date="2021-01" db="EMBL/GenBank/DDBJ databases">
        <authorList>
            <person name="Corre E."/>
            <person name="Pelletier E."/>
            <person name="Niang G."/>
            <person name="Scheremetjew M."/>
            <person name="Finn R."/>
            <person name="Kale V."/>
            <person name="Holt S."/>
            <person name="Cochrane G."/>
            <person name="Meng A."/>
            <person name="Brown T."/>
            <person name="Cohen L."/>
        </authorList>
    </citation>
    <scope>NUCLEOTIDE SEQUENCE</scope>
    <source>
        <strain evidence="1">CCMP2877</strain>
    </source>
</reference>
<dbReference type="SUPFAM" id="SSF82199">
    <property type="entry name" value="SET domain"/>
    <property type="match status" value="1"/>
</dbReference>
<dbReference type="EMBL" id="HBGJ01018648">
    <property type="protein sequence ID" value="CAD9253581.1"/>
    <property type="molecule type" value="Transcribed_RNA"/>
</dbReference>
<dbReference type="Gene3D" id="1.10.220.160">
    <property type="match status" value="1"/>
</dbReference>
<evidence type="ECO:0008006" key="2">
    <source>
        <dbReference type="Google" id="ProtNLM"/>
    </source>
</evidence>
<dbReference type="Gene3D" id="6.10.140.2220">
    <property type="match status" value="1"/>
</dbReference>
<dbReference type="PANTHER" id="PTHR12197">
    <property type="entry name" value="HISTONE-LYSINE N-METHYLTRANSFERASE SMYD"/>
    <property type="match status" value="1"/>
</dbReference>
<dbReference type="InterPro" id="IPR046341">
    <property type="entry name" value="SET_dom_sf"/>
</dbReference>